<organism evidence="1 2">
    <name type="scientific">Clostridium disporicum</name>
    <dbReference type="NCBI Taxonomy" id="84024"/>
    <lineage>
        <taxon>Bacteria</taxon>
        <taxon>Bacillati</taxon>
        <taxon>Bacillota</taxon>
        <taxon>Clostridia</taxon>
        <taxon>Eubacteriales</taxon>
        <taxon>Clostridiaceae</taxon>
        <taxon>Clostridium</taxon>
    </lineage>
</organism>
<evidence type="ECO:0000313" key="1">
    <source>
        <dbReference type="EMBL" id="CUO39151.1"/>
    </source>
</evidence>
<gene>
    <name evidence="1" type="ORF">ERS852470_02204</name>
</gene>
<dbReference type="AlphaFoldDB" id="A0A174ENV2"/>
<reference evidence="1 2" key="1">
    <citation type="submission" date="2015-09" db="EMBL/GenBank/DDBJ databases">
        <authorList>
            <consortium name="Pathogen Informatics"/>
        </authorList>
    </citation>
    <scope>NUCLEOTIDE SEQUENCE [LARGE SCALE GENOMIC DNA]</scope>
    <source>
        <strain evidence="1 2">2789STDY5834855</strain>
    </source>
</reference>
<accession>A0A174ENV2</accession>
<name>A0A174ENV2_9CLOT</name>
<sequence length="162" mass="18968">MVDIKINELLDYVNEKLKIGLNVGQIEKEMKVGKDSIRKKLNKNGYKFDNNKRQYIKIKENNNNTNEIPGVKKTKQEIIKSNDKTKSVPEEHFLTQEEIKILKVIAKNYNKTNTEYKLEGEIKARSFKTYKSVVDKFVVYCKENKLCQKDCIAIALLDFMNK</sequence>
<protein>
    <submittedName>
        <fullName evidence="1">Uncharacterized protein</fullName>
    </submittedName>
</protein>
<proteinExistence type="predicted"/>
<dbReference type="Proteomes" id="UP000095558">
    <property type="component" value="Unassembled WGS sequence"/>
</dbReference>
<dbReference type="RefSeq" id="WP_156327444.1">
    <property type="nucleotide sequence ID" value="NZ_CYZV01000023.1"/>
</dbReference>
<dbReference type="EMBL" id="CYZV01000023">
    <property type="protein sequence ID" value="CUO39151.1"/>
    <property type="molecule type" value="Genomic_DNA"/>
</dbReference>
<evidence type="ECO:0000313" key="2">
    <source>
        <dbReference type="Proteomes" id="UP000095558"/>
    </source>
</evidence>